<dbReference type="OrthoDB" id="275011at2759"/>
<comment type="similarity">
    <text evidence="2">Belongs to the LAMTOR4 family.</text>
</comment>
<dbReference type="CTD" id="389541"/>
<evidence type="ECO:0000313" key="6">
    <source>
        <dbReference type="Proteomes" id="UP000007110"/>
    </source>
</evidence>
<dbReference type="RefSeq" id="XP_030837479.1">
    <property type="nucleotide sequence ID" value="XM_030981619.1"/>
</dbReference>
<evidence type="ECO:0000313" key="5">
    <source>
        <dbReference type="EnsemblMetazoa" id="XP_030837479"/>
    </source>
</evidence>
<dbReference type="PANTHER" id="PTHR33967">
    <property type="entry name" value="RAGULATOR COMPLEX PROTEIN LAMTOR4"/>
    <property type="match status" value="1"/>
</dbReference>
<proteinExistence type="inferred from homology"/>
<dbReference type="GeneID" id="587741"/>
<dbReference type="SUPFAM" id="SSF103196">
    <property type="entry name" value="Roadblock/LC7 domain"/>
    <property type="match status" value="1"/>
</dbReference>
<sequence length="100" mass="10945">MSGPGPHNLDKVPNQEGYLILNDSGAVMASSGDLENDEATAAIIMKMIRLASKVNITPDNSQSFKRLSVIFDDFLYIATISSDKVYISKRKNIPKEPVMA</sequence>
<name>A0A7M7NLP2_STRPU</name>
<dbReference type="InterPro" id="IPR034601">
    <property type="entry name" value="LAMTOR4"/>
</dbReference>
<protein>
    <recommendedName>
        <fullName evidence="4">Late endosomal/lysosomal adaptor and MAPK and MTOR activator 4</fullName>
    </recommendedName>
</protein>
<keyword evidence="3" id="KW-0458">Lysosome</keyword>
<evidence type="ECO:0000256" key="4">
    <source>
        <dbReference type="ARBA" id="ARBA00032690"/>
    </source>
</evidence>
<dbReference type="PANTHER" id="PTHR33967:SF1">
    <property type="entry name" value="RAGULATOR COMPLEX PROTEIN LAMTOR4"/>
    <property type="match status" value="1"/>
</dbReference>
<dbReference type="Proteomes" id="UP000007110">
    <property type="component" value="Unassembled WGS sequence"/>
</dbReference>
<organism evidence="5 6">
    <name type="scientific">Strongylocentrotus purpuratus</name>
    <name type="common">Purple sea urchin</name>
    <dbReference type="NCBI Taxonomy" id="7668"/>
    <lineage>
        <taxon>Eukaryota</taxon>
        <taxon>Metazoa</taxon>
        <taxon>Echinodermata</taxon>
        <taxon>Eleutherozoa</taxon>
        <taxon>Echinozoa</taxon>
        <taxon>Echinoidea</taxon>
        <taxon>Euechinoidea</taxon>
        <taxon>Echinacea</taxon>
        <taxon>Camarodonta</taxon>
        <taxon>Echinidea</taxon>
        <taxon>Strongylocentrotidae</taxon>
        <taxon>Strongylocentrotus</taxon>
    </lineage>
</organism>
<evidence type="ECO:0000256" key="3">
    <source>
        <dbReference type="ARBA" id="ARBA00023228"/>
    </source>
</evidence>
<dbReference type="GO" id="GO:0005764">
    <property type="term" value="C:lysosome"/>
    <property type="evidence" value="ECO:0000318"/>
    <property type="project" value="GO_Central"/>
</dbReference>
<dbReference type="GO" id="GO:0032008">
    <property type="term" value="P:positive regulation of TOR signaling"/>
    <property type="evidence" value="ECO:0000318"/>
    <property type="project" value="GO_Central"/>
</dbReference>
<evidence type="ECO:0000256" key="2">
    <source>
        <dbReference type="ARBA" id="ARBA00010627"/>
    </source>
</evidence>
<keyword evidence="6" id="KW-1185">Reference proteome</keyword>
<dbReference type="FunCoup" id="A0A7M7NLP2">
    <property type="interactions" value="1146"/>
</dbReference>
<dbReference type="EnsemblMetazoa" id="XM_030981619">
    <property type="protein sequence ID" value="XP_030837479"/>
    <property type="gene ID" value="LOC587741"/>
</dbReference>
<reference evidence="6" key="1">
    <citation type="submission" date="2015-02" db="EMBL/GenBank/DDBJ databases">
        <title>Genome sequencing for Strongylocentrotus purpuratus.</title>
        <authorList>
            <person name="Murali S."/>
            <person name="Liu Y."/>
            <person name="Vee V."/>
            <person name="English A."/>
            <person name="Wang M."/>
            <person name="Skinner E."/>
            <person name="Han Y."/>
            <person name="Muzny D.M."/>
            <person name="Worley K.C."/>
            <person name="Gibbs R.A."/>
        </authorList>
    </citation>
    <scope>NUCLEOTIDE SEQUENCE</scope>
</reference>
<dbReference type="AlphaFoldDB" id="A0A7M7NLP2"/>
<reference evidence="5" key="2">
    <citation type="submission" date="2021-01" db="UniProtKB">
        <authorList>
            <consortium name="EnsemblMetazoa"/>
        </authorList>
    </citation>
    <scope>IDENTIFICATION</scope>
</reference>
<dbReference type="KEGG" id="spu:587741"/>
<dbReference type="InParanoid" id="A0A7M7NLP2"/>
<dbReference type="OMA" id="DESFMPN"/>
<dbReference type="GO" id="GO:0071986">
    <property type="term" value="C:Ragulator complex"/>
    <property type="evidence" value="ECO:0000318"/>
    <property type="project" value="GO_Central"/>
</dbReference>
<accession>A0A7M7NLP2</accession>
<dbReference type="GO" id="GO:0071230">
    <property type="term" value="P:cellular response to amino acid stimulus"/>
    <property type="evidence" value="ECO:0000318"/>
    <property type="project" value="GO_Central"/>
</dbReference>
<comment type="subcellular location">
    <subcellularLocation>
        <location evidence="1">Lysosome</location>
    </subcellularLocation>
</comment>
<evidence type="ECO:0000256" key="1">
    <source>
        <dbReference type="ARBA" id="ARBA00004371"/>
    </source>
</evidence>